<evidence type="ECO:0000256" key="1">
    <source>
        <dbReference type="ARBA" id="ARBA00006432"/>
    </source>
</evidence>
<dbReference type="InterPro" id="IPR042099">
    <property type="entry name" value="ANL_N_sf"/>
</dbReference>
<dbReference type="Pfam" id="PF00501">
    <property type="entry name" value="AMP-binding"/>
    <property type="match status" value="1"/>
</dbReference>
<evidence type="ECO:0000313" key="4">
    <source>
        <dbReference type="EMBL" id="MBS7824325.1"/>
    </source>
</evidence>
<dbReference type="NCBIfam" id="NF005959">
    <property type="entry name" value="PRK08043.1"/>
    <property type="match status" value="1"/>
</dbReference>
<dbReference type="SUPFAM" id="SSF56801">
    <property type="entry name" value="Acetyl-CoA synthetase-like"/>
    <property type="match status" value="1"/>
</dbReference>
<reference evidence="4" key="1">
    <citation type="submission" date="2021-03" db="EMBL/GenBank/DDBJ databases">
        <title>Identification and antibiotic profiling of Wohlfahrtiimonas chitiniclastica, an underestimated human pathogen.</title>
        <authorList>
            <person name="Kopf A."/>
            <person name="Bunk B."/>
            <person name="Coldewey S."/>
            <person name="Gunzer F."/>
            <person name="Riedel T."/>
            <person name="Schroettner P."/>
        </authorList>
    </citation>
    <scope>NUCLEOTIDE SEQUENCE</scope>
    <source>
        <strain evidence="4">DSM 100917</strain>
    </source>
</reference>
<dbReference type="SUPFAM" id="SSF69593">
    <property type="entry name" value="Glycerol-3-phosphate (1)-acyltransferase"/>
    <property type="match status" value="1"/>
</dbReference>
<dbReference type="PANTHER" id="PTHR43201:SF5">
    <property type="entry name" value="MEDIUM-CHAIN ACYL-COA LIGASE ACSF2, MITOCHONDRIAL"/>
    <property type="match status" value="1"/>
</dbReference>
<dbReference type="Proteomes" id="UP000680020">
    <property type="component" value="Unassembled WGS sequence"/>
</dbReference>
<sequence>MRTILRVIFKLFFNIQTKLDPQACQTHGVVVCNHQSFLDGVLLGVFLPQRPLFVINTDITNRWYFKPFLKFIDHVTVDPLHPMSVKLLTKVVASGRTIVIFPEGRITLTGSLMKIYEGAAFVASKAKVPLIPVMLEGAEYSYFSRLKGLVKQRLFTPITITMGAPINVPTPEHLYGKARRQYLAKYTHELMMDMRIEIFAPTSLFDMVVQSARRFGMDAICLEDIQRKPESYGQFITKILGISRIVERLTEKNEHVGVLLPNVSGSIATIMALNLTGRVSALLNYTAGVDGMNAAITAANVKTVLTSRIFLEKGNLTHLVAAFPEIHWVYAEDLRKAITTEDKLWVVKAKLMPKRYLPEPDPDAEAVILFTSGSEGKPKGVVHTNRSLLTNVEQLFTVADFTTKDIFFSALPIFHAFGLTAGTLLGLRSGCRIFLYPSPLHYRVIPEMVYDTGATVLFGTSTFLQNYARFANPYDFRTLRYVVAGAERLSESVRDVWSEKFGIRILEGYGATECSPVISINVPMSYKENTIGKILPGMRARLETIDGIAEGGQLIVQGGNVMKGYLFYNAPNQLVPTEYQGEKGWYNTGDIVAMDDEGYLTIKGRVKRFAKIAGEMVTLETTERLFKLAYPEHDHAAVVRKDESKGEAIVLFTTASDMDRKTVSTLAKELGLSELSVARDVRSVKEIPLLGSGKVDYAGLTEQVMEEGA</sequence>
<dbReference type="SMART" id="SM00563">
    <property type="entry name" value="PlsC"/>
    <property type="match status" value="1"/>
</dbReference>
<keyword evidence="2 4" id="KW-0436">Ligase</keyword>
<dbReference type="GO" id="GO:0008779">
    <property type="term" value="F:acyl-[acyl-carrier-protein]-phospholipid O-acyltransferase activity"/>
    <property type="evidence" value="ECO:0007669"/>
    <property type="project" value="UniProtKB-EC"/>
</dbReference>
<dbReference type="CDD" id="cd07989">
    <property type="entry name" value="LPLAT_AGPAT-like"/>
    <property type="match status" value="1"/>
</dbReference>
<dbReference type="GO" id="GO:0031956">
    <property type="term" value="F:medium-chain fatty acid-CoA ligase activity"/>
    <property type="evidence" value="ECO:0007669"/>
    <property type="project" value="TreeGrafter"/>
</dbReference>
<dbReference type="PROSITE" id="PS00455">
    <property type="entry name" value="AMP_BINDING"/>
    <property type="match status" value="1"/>
</dbReference>
<dbReference type="InterPro" id="IPR045851">
    <property type="entry name" value="AMP-bd_C_sf"/>
</dbReference>
<keyword evidence="4" id="KW-0808">Transferase</keyword>
<dbReference type="PANTHER" id="PTHR43201">
    <property type="entry name" value="ACYL-COA SYNTHETASE"/>
    <property type="match status" value="1"/>
</dbReference>
<dbReference type="RefSeq" id="WP_213403571.1">
    <property type="nucleotide sequence ID" value="NZ_JAGIBT010000002.1"/>
</dbReference>
<protein>
    <submittedName>
        <fullName evidence="4">Bifunctional acyl-ACP--phospholipid O-acyltransferase/long-chain-fatty-acid--ACP ligase</fullName>
        <ecNumber evidence="4">2.3.1.40</ecNumber>
        <ecNumber evidence="4">6.2.1.47</ecNumber>
    </submittedName>
</protein>
<dbReference type="InterPro" id="IPR020845">
    <property type="entry name" value="AMP-binding_CS"/>
</dbReference>
<dbReference type="GO" id="GO:0006631">
    <property type="term" value="P:fatty acid metabolic process"/>
    <property type="evidence" value="ECO:0007669"/>
    <property type="project" value="TreeGrafter"/>
</dbReference>
<proteinExistence type="inferred from homology"/>
<keyword evidence="4" id="KW-0012">Acyltransferase</keyword>
<dbReference type="Gene3D" id="3.40.50.12780">
    <property type="entry name" value="N-terminal domain of ligase-like"/>
    <property type="match status" value="1"/>
</dbReference>
<dbReference type="EMBL" id="JAGIBU010000002">
    <property type="protein sequence ID" value="MBS7824325.1"/>
    <property type="molecule type" value="Genomic_DNA"/>
</dbReference>
<gene>
    <name evidence="4" type="primary">aas</name>
    <name evidence="4" type="ORF">J7561_03795</name>
</gene>
<evidence type="ECO:0000256" key="2">
    <source>
        <dbReference type="ARBA" id="ARBA00022598"/>
    </source>
</evidence>
<name>A0AB35C0M2_9GAMM</name>
<dbReference type="InterPro" id="IPR002123">
    <property type="entry name" value="Plipid/glycerol_acylTrfase"/>
</dbReference>
<comment type="similarity">
    <text evidence="1">Belongs to the ATP-dependent AMP-binding enzyme family.</text>
</comment>
<feature type="domain" description="Phospholipid/glycerol acyltransferase" evidence="3">
    <location>
        <begin position="28"/>
        <end position="138"/>
    </location>
</feature>
<comment type="caution">
    <text evidence="4">The sequence shown here is derived from an EMBL/GenBank/DDBJ whole genome shotgun (WGS) entry which is preliminary data.</text>
</comment>
<dbReference type="AlphaFoldDB" id="A0AB35C0M2"/>
<dbReference type="EC" id="2.3.1.40" evidence="4"/>
<dbReference type="EC" id="6.2.1.47" evidence="4"/>
<evidence type="ECO:0000313" key="5">
    <source>
        <dbReference type="Proteomes" id="UP000680020"/>
    </source>
</evidence>
<dbReference type="InterPro" id="IPR000873">
    <property type="entry name" value="AMP-dep_synth/lig_dom"/>
</dbReference>
<organism evidence="4 5">
    <name type="scientific">Wohlfahrtiimonas chitiniclastica</name>
    <dbReference type="NCBI Taxonomy" id="400946"/>
    <lineage>
        <taxon>Bacteria</taxon>
        <taxon>Pseudomonadati</taxon>
        <taxon>Pseudomonadota</taxon>
        <taxon>Gammaproteobacteria</taxon>
        <taxon>Cardiobacteriales</taxon>
        <taxon>Ignatzschineriaceae</taxon>
        <taxon>Wohlfahrtiimonas</taxon>
    </lineage>
</organism>
<dbReference type="Gene3D" id="3.30.300.30">
    <property type="match status" value="1"/>
</dbReference>
<accession>A0AB35C0M2</accession>
<evidence type="ECO:0000259" key="3">
    <source>
        <dbReference type="SMART" id="SM00563"/>
    </source>
</evidence>
<dbReference type="Pfam" id="PF01553">
    <property type="entry name" value="Acyltransferase"/>
    <property type="match status" value="1"/>
</dbReference>